<name>A0AAD9VR03_9HYME</name>
<sequence length="629" mass="73338">MDNVQKNLIKRIVHECKGKEIHVTNDMVTFLLSLLQLNPEHQINENDETCYTNITETVIERFQDQHRPSLTTLKNQLYYAKHYRERDELIKKHRFNLHRKTAPLVTEICETKKVESEQEAEKLYQKIIIVITLLSGLGNPTLTNTLREVTATLQSVFQPSELPHYVKLSKQEKEEQLMELMCIVAGIRLFNRDCRRGGKEIDDLPSILQDAVKKTYDSILELLEQLMGKIYEFTAIVENVISSVCDSEDDDIYCFPKNDFVLPDNIMKENYRWAIEVLTATRQQEIYIRKLLSDVEHSGNVIRNLLDCLQQRLSRLHETVRNKTAIPTTQVYPQFIDLADIWMGLQDEVIMLSNINNFLWQIHSLNTKNVNVYEQETLKNITIGNVNILTDAERLELSMGKPITECGDCTLYYPHTTKDFEKIDLEFLGFCAWIFVTGKGALIPANPNNGVAKWRGRYYAFSSPAAARNFGKDPDKCVYEALNFVREHIEYVYLFQMYEDIQTIKMKEELAEDRSELKTCQNQMIQTDTHILPPFIDKDYNWNVWELRRKALSLANVTRSSTRSTQTHMSHFRSGACIQVAPPKDKEVQTRRDNYTNTKKLLTYIFGLRGRRDSNQHVLSFLEKELEHL</sequence>
<dbReference type="Proteomes" id="UP001258017">
    <property type="component" value="Unassembled WGS sequence"/>
</dbReference>
<evidence type="ECO:0000256" key="6">
    <source>
        <dbReference type="ARBA" id="ARBA00023069"/>
    </source>
</evidence>
<keyword evidence="8" id="KW-0966">Cell projection</keyword>
<proteinExistence type="inferred from homology"/>
<dbReference type="InterPro" id="IPR021897">
    <property type="entry name" value="FAP206"/>
</dbReference>
<evidence type="ECO:0000256" key="8">
    <source>
        <dbReference type="ARBA" id="ARBA00023273"/>
    </source>
</evidence>
<dbReference type="PANTHER" id="PTHR21442:SF0">
    <property type="entry name" value="CILIA- AND FLAGELLA-ASSOCIATED PROTEIN 206"/>
    <property type="match status" value="1"/>
</dbReference>
<dbReference type="AlphaFoldDB" id="A0AAD9VR03"/>
<keyword evidence="5" id="KW-0970">Cilium biogenesis/degradation</keyword>
<evidence type="ECO:0000313" key="11">
    <source>
        <dbReference type="Proteomes" id="UP001258017"/>
    </source>
</evidence>
<keyword evidence="7" id="KW-0206">Cytoskeleton</keyword>
<dbReference type="GO" id="GO:0005930">
    <property type="term" value="C:axoneme"/>
    <property type="evidence" value="ECO:0007669"/>
    <property type="project" value="UniProtKB-SubCell"/>
</dbReference>
<evidence type="ECO:0000256" key="3">
    <source>
        <dbReference type="ARBA" id="ARBA00021602"/>
    </source>
</evidence>
<comment type="subcellular location">
    <subcellularLocation>
        <location evidence="1">Cytoplasm</location>
        <location evidence="1">Cytoskeleton</location>
        <location evidence="1">Cilium axoneme</location>
    </subcellularLocation>
</comment>
<organism evidence="10 11">
    <name type="scientific">Odynerus spinipes</name>
    <dbReference type="NCBI Taxonomy" id="1348599"/>
    <lineage>
        <taxon>Eukaryota</taxon>
        <taxon>Metazoa</taxon>
        <taxon>Ecdysozoa</taxon>
        <taxon>Arthropoda</taxon>
        <taxon>Hexapoda</taxon>
        <taxon>Insecta</taxon>
        <taxon>Pterygota</taxon>
        <taxon>Neoptera</taxon>
        <taxon>Endopterygota</taxon>
        <taxon>Hymenoptera</taxon>
        <taxon>Apocrita</taxon>
        <taxon>Aculeata</taxon>
        <taxon>Vespoidea</taxon>
        <taxon>Vespidae</taxon>
        <taxon>Eumeninae</taxon>
        <taxon>Odynerus</taxon>
    </lineage>
</organism>
<reference evidence="10" key="2">
    <citation type="journal article" date="2023" name="Commun. Biol.">
        <title>Intrasexual cuticular hydrocarbon dimorphism in a wasp sheds light on hydrocarbon biosynthesis genes in Hymenoptera.</title>
        <authorList>
            <person name="Moris V.C."/>
            <person name="Podsiadlowski L."/>
            <person name="Martin S."/>
            <person name="Oeyen J.P."/>
            <person name="Donath A."/>
            <person name="Petersen M."/>
            <person name="Wilbrandt J."/>
            <person name="Misof B."/>
            <person name="Liedtke D."/>
            <person name="Thamm M."/>
            <person name="Scheiner R."/>
            <person name="Schmitt T."/>
            <person name="Niehuis O."/>
        </authorList>
    </citation>
    <scope>NUCLEOTIDE SEQUENCE</scope>
    <source>
        <strain evidence="10">GBR_01_08_01A</strain>
    </source>
</reference>
<evidence type="ECO:0000256" key="9">
    <source>
        <dbReference type="ARBA" id="ARBA00045321"/>
    </source>
</evidence>
<dbReference type="Pfam" id="PF12018">
    <property type="entry name" value="FAP206"/>
    <property type="match status" value="1"/>
</dbReference>
<evidence type="ECO:0000256" key="2">
    <source>
        <dbReference type="ARBA" id="ARBA00010500"/>
    </source>
</evidence>
<gene>
    <name evidence="10" type="ORF">KPH14_009690</name>
</gene>
<evidence type="ECO:0000256" key="4">
    <source>
        <dbReference type="ARBA" id="ARBA00022490"/>
    </source>
</evidence>
<protein>
    <recommendedName>
        <fullName evidence="3">Cilia- and flagella-associated protein 206</fullName>
    </recommendedName>
</protein>
<evidence type="ECO:0000256" key="1">
    <source>
        <dbReference type="ARBA" id="ARBA00004430"/>
    </source>
</evidence>
<dbReference type="EMBL" id="JAIFRP010000030">
    <property type="protein sequence ID" value="KAK2583788.1"/>
    <property type="molecule type" value="Genomic_DNA"/>
</dbReference>
<keyword evidence="6" id="KW-0969">Cilium</keyword>
<comment type="similarity">
    <text evidence="2">Belongs to the CFAP206 family.</text>
</comment>
<dbReference type="GO" id="GO:0003356">
    <property type="term" value="P:regulation of cilium beat frequency"/>
    <property type="evidence" value="ECO:0007669"/>
    <property type="project" value="TreeGrafter"/>
</dbReference>
<reference evidence="10" key="1">
    <citation type="submission" date="2021-08" db="EMBL/GenBank/DDBJ databases">
        <authorList>
            <person name="Misof B."/>
            <person name="Oliver O."/>
            <person name="Podsiadlowski L."/>
            <person name="Donath A."/>
            <person name="Peters R."/>
            <person name="Mayer C."/>
            <person name="Rust J."/>
            <person name="Gunkel S."/>
            <person name="Lesny P."/>
            <person name="Martin S."/>
            <person name="Oeyen J.P."/>
            <person name="Petersen M."/>
            <person name="Panagiotis P."/>
            <person name="Wilbrandt J."/>
            <person name="Tanja T."/>
        </authorList>
    </citation>
    <scope>NUCLEOTIDE SEQUENCE</scope>
    <source>
        <strain evidence="10">GBR_01_08_01A</strain>
        <tissue evidence="10">Thorax + abdomen</tissue>
    </source>
</reference>
<keyword evidence="11" id="KW-1185">Reference proteome</keyword>
<evidence type="ECO:0000313" key="10">
    <source>
        <dbReference type="EMBL" id="KAK2583788.1"/>
    </source>
</evidence>
<evidence type="ECO:0000256" key="5">
    <source>
        <dbReference type="ARBA" id="ARBA00022794"/>
    </source>
</evidence>
<dbReference type="GO" id="GO:0030030">
    <property type="term" value="P:cell projection organization"/>
    <property type="evidence" value="ECO:0007669"/>
    <property type="project" value="UniProtKB-KW"/>
</dbReference>
<accession>A0AAD9VR03</accession>
<evidence type="ECO:0000256" key="7">
    <source>
        <dbReference type="ARBA" id="ARBA00023212"/>
    </source>
</evidence>
<dbReference type="PANTHER" id="PTHR21442">
    <property type="entry name" value="CILIA- AND FLAGELLA-ASSOCIATED PROTEIN 206"/>
    <property type="match status" value="1"/>
</dbReference>
<comment type="caution">
    <text evidence="10">The sequence shown here is derived from an EMBL/GenBank/DDBJ whole genome shotgun (WGS) entry which is preliminary data.</text>
</comment>
<keyword evidence="4" id="KW-0963">Cytoplasm</keyword>
<dbReference type="GO" id="GO:0036064">
    <property type="term" value="C:ciliary basal body"/>
    <property type="evidence" value="ECO:0007669"/>
    <property type="project" value="TreeGrafter"/>
</dbReference>
<comment type="function">
    <text evidence="9">Essential for sperm motility and is involved in the regulation of the beating frequency of motile cilia on the epithelial cells of the respiratory tract. Required for the establishment of radial spokes in sperm flagella.</text>
</comment>